<keyword evidence="4" id="KW-0206">Cytoskeleton</keyword>
<sequence length="538" mass="58707">MQPCSVESVRVGAIIEEALEKLSFLASITPDIVAHRDELSQTVGDEITRILAQQRTLESRYEELVGQRLALKAMSNKRYKENQDEVRTVARALRESTNELCRNLKGNPNIAENLPKVQHGTLATLEVLEFDALQLGRSRVLTAPPACKHLTGREYPSLGGAAHDIHQQLYGTGRCDYLVAYESYVTGLGAQHIRALGTSRTPVRRHGERQSFTAYSPFLATTPVQVLRDANGRGRWIPVGWLRPLARLATPPRGAQHGGGSPSGYASGKEGGEGLVVLLDASRATRHAAADAEMPREVVEVQAGTDGGLSKVIIVRPIHPSARRDEGHTERLSSADIEPLARGFAALWHKYKDGHDTMMYEALIMAIKQQACAETIVEPSATVFRQSVPSSEPVPVELRTGEAAPSEQASAALADGDETVKVGMVGFIPRLHATLPFVVATVGKDDPGRGRIMFVWPCVAEGCERPLEARGGELEPLDAHFDRLWRNGTDARNAQILRGLEEAVRLEARRRGESGEVVFRALVPHKDVPVPAACHRPQ</sequence>
<reference evidence="6" key="2">
    <citation type="submission" date="2024-10" db="UniProtKB">
        <authorList>
            <consortium name="EnsemblProtists"/>
        </authorList>
    </citation>
    <scope>IDENTIFICATION</scope>
</reference>
<dbReference type="RefSeq" id="XP_005772582.1">
    <property type="nucleotide sequence ID" value="XM_005772525.1"/>
</dbReference>
<dbReference type="InterPro" id="IPR042618">
    <property type="entry name" value="IQCG"/>
</dbReference>
<proteinExistence type="predicted"/>
<dbReference type="PaxDb" id="2903-EOD20153"/>
<keyword evidence="3" id="KW-0963">Cytoplasm</keyword>
<evidence type="ECO:0000256" key="1">
    <source>
        <dbReference type="ARBA" id="ARBA00004245"/>
    </source>
</evidence>
<dbReference type="HOGENOM" id="CLU_506648_0_0_1"/>
<organism evidence="6 7">
    <name type="scientific">Emiliania huxleyi (strain CCMP1516)</name>
    <dbReference type="NCBI Taxonomy" id="280463"/>
    <lineage>
        <taxon>Eukaryota</taxon>
        <taxon>Haptista</taxon>
        <taxon>Haptophyta</taxon>
        <taxon>Prymnesiophyceae</taxon>
        <taxon>Isochrysidales</taxon>
        <taxon>Noelaerhabdaceae</taxon>
        <taxon>Emiliania</taxon>
    </lineage>
</organism>
<evidence type="ECO:0000256" key="5">
    <source>
        <dbReference type="ARBA" id="ARBA00023273"/>
    </source>
</evidence>
<dbReference type="eggNOG" id="ENOG502QQR7">
    <property type="taxonomic scope" value="Eukaryota"/>
</dbReference>
<name>A0A0D3J9G8_EMIH1</name>
<evidence type="ECO:0000313" key="6">
    <source>
        <dbReference type="EnsemblProtists" id="EOD20153"/>
    </source>
</evidence>
<dbReference type="GO" id="GO:0031514">
    <property type="term" value="C:motile cilium"/>
    <property type="evidence" value="ECO:0007669"/>
    <property type="project" value="TreeGrafter"/>
</dbReference>
<keyword evidence="5" id="KW-0966">Cell projection</keyword>
<protein>
    <submittedName>
        <fullName evidence="6">Uncharacterized protein</fullName>
    </submittedName>
</protein>
<dbReference type="GO" id="GO:0005737">
    <property type="term" value="C:cytoplasm"/>
    <property type="evidence" value="ECO:0007669"/>
    <property type="project" value="TreeGrafter"/>
</dbReference>
<dbReference type="EnsemblProtists" id="EOD20153">
    <property type="protein sequence ID" value="EOD20153"/>
    <property type="gene ID" value="EMIHUDRAFT_242384"/>
</dbReference>
<dbReference type="STRING" id="2903.R1CBR5"/>
<accession>A0A0D3J9G8</accession>
<dbReference type="PANTHER" id="PTHR14871:SF1">
    <property type="entry name" value="DYNEIN REGULATORY COMPLEX PROTEIN 9"/>
    <property type="match status" value="1"/>
</dbReference>
<dbReference type="PANTHER" id="PTHR14871">
    <property type="entry name" value="DYNEIN REGULATORY COMPLEX PROTEIN 9"/>
    <property type="match status" value="1"/>
</dbReference>
<evidence type="ECO:0000313" key="7">
    <source>
        <dbReference type="Proteomes" id="UP000013827"/>
    </source>
</evidence>
<evidence type="ECO:0000256" key="3">
    <source>
        <dbReference type="ARBA" id="ARBA00022490"/>
    </source>
</evidence>
<reference evidence="7" key="1">
    <citation type="journal article" date="2013" name="Nature">
        <title>Pan genome of the phytoplankton Emiliania underpins its global distribution.</title>
        <authorList>
            <person name="Read B.A."/>
            <person name="Kegel J."/>
            <person name="Klute M.J."/>
            <person name="Kuo A."/>
            <person name="Lefebvre S.C."/>
            <person name="Maumus F."/>
            <person name="Mayer C."/>
            <person name="Miller J."/>
            <person name="Monier A."/>
            <person name="Salamov A."/>
            <person name="Young J."/>
            <person name="Aguilar M."/>
            <person name="Claverie J.M."/>
            <person name="Frickenhaus S."/>
            <person name="Gonzalez K."/>
            <person name="Herman E.K."/>
            <person name="Lin Y.C."/>
            <person name="Napier J."/>
            <person name="Ogata H."/>
            <person name="Sarno A.F."/>
            <person name="Shmutz J."/>
            <person name="Schroeder D."/>
            <person name="de Vargas C."/>
            <person name="Verret F."/>
            <person name="von Dassow P."/>
            <person name="Valentin K."/>
            <person name="Van de Peer Y."/>
            <person name="Wheeler G."/>
            <person name="Dacks J.B."/>
            <person name="Delwiche C.F."/>
            <person name="Dyhrman S.T."/>
            <person name="Glockner G."/>
            <person name="John U."/>
            <person name="Richards T."/>
            <person name="Worden A.Z."/>
            <person name="Zhang X."/>
            <person name="Grigoriev I.V."/>
            <person name="Allen A.E."/>
            <person name="Bidle K."/>
            <person name="Borodovsky M."/>
            <person name="Bowler C."/>
            <person name="Brownlee C."/>
            <person name="Cock J.M."/>
            <person name="Elias M."/>
            <person name="Gladyshev V.N."/>
            <person name="Groth M."/>
            <person name="Guda C."/>
            <person name="Hadaegh A."/>
            <person name="Iglesias-Rodriguez M.D."/>
            <person name="Jenkins J."/>
            <person name="Jones B.M."/>
            <person name="Lawson T."/>
            <person name="Leese F."/>
            <person name="Lindquist E."/>
            <person name="Lobanov A."/>
            <person name="Lomsadze A."/>
            <person name="Malik S.B."/>
            <person name="Marsh M.E."/>
            <person name="Mackinder L."/>
            <person name="Mock T."/>
            <person name="Mueller-Roeber B."/>
            <person name="Pagarete A."/>
            <person name="Parker M."/>
            <person name="Probert I."/>
            <person name="Quesneville H."/>
            <person name="Raines C."/>
            <person name="Rensing S.A."/>
            <person name="Riano-Pachon D.M."/>
            <person name="Richier S."/>
            <person name="Rokitta S."/>
            <person name="Shiraiwa Y."/>
            <person name="Soanes D.M."/>
            <person name="van der Giezen M."/>
            <person name="Wahlund T.M."/>
            <person name="Williams B."/>
            <person name="Wilson W."/>
            <person name="Wolfe G."/>
            <person name="Wurch L.L."/>
        </authorList>
    </citation>
    <scope>NUCLEOTIDE SEQUENCE</scope>
</reference>
<dbReference type="GO" id="GO:0044782">
    <property type="term" value="P:cilium organization"/>
    <property type="evidence" value="ECO:0007669"/>
    <property type="project" value="TreeGrafter"/>
</dbReference>
<evidence type="ECO:0000256" key="4">
    <source>
        <dbReference type="ARBA" id="ARBA00023212"/>
    </source>
</evidence>
<dbReference type="GO" id="GO:0005856">
    <property type="term" value="C:cytoskeleton"/>
    <property type="evidence" value="ECO:0007669"/>
    <property type="project" value="UniProtKB-SubCell"/>
</dbReference>
<keyword evidence="7" id="KW-1185">Reference proteome</keyword>
<dbReference type="Proteomes" id="UP000013827">
    <property type="component" value="Unassembled WGS sequence"/>
</dbReference>
<evidence type="ECO:0000256" key="2">
    <source>
        <dbReference type="ARBA" id="ARBA00004316"/>
    </source>
</evidence>
<dbReference type="KEGG" id="ehx:EMIHUDRAFT_242384"/>
<dbReference type="AlphaFoldDB" id="A0A0D3J9G8"/>
<comment type="subcellular location">
    <subcellularLocation>
        <location evidence="2">Cell projection</location>
    </subcellularLocation>
    <subcellularLocation>
        <location evidence="1">Cytoplasm</location>
        <location evidence="1">Cytoskeleton</location>
    </subcellularLocation>
</comment>
<dbReference type="GeneID" id="17265696"/>